<feature type="coiled-coil region" evidence="1">
    <location>
        <begin position="492"/>
        <end position="523"/>
    </location>
</feature>
<dbReference type="Pfam" id="PF04536">
    <property type="entry name" value="TPM_phosphatase"/>
    <property type="match status" value="1"/>
</dbReference>
<reference evidence="5 6" key="1">
    <citation type="journal article" date="2018" name="Sci. Rep.">
        <title>Extensive genomic diversity among Mycobacterium marinum strains revealed by whole genome sequencing.</title>
        <authorList>
            <person name="Das S."/>
            <person name="Pettersson B.M."/>
            <person name="Behra P.R."/>
            <person name="Mallick A."/>
            <person name="Cheramie M."/>
            <person name="Ramesh M."/>
            <person name="Shirreff L."/>
            <person name="DuCote T."/>
            <person name="Dasgupta S."/>
            <person name="Ennis D.G."/>
            <person name="Kirsebom L.A."/>
        </authorList>
    </citation>
    <scope>NUCLEOTIDE SEQUENCE [LARGE SCALE GENOMIC DNA]</scope>
    <source>
        <strain evidence="5 6">Davis1</strain>
    </source>
</reference>
<feature type="region of interest" description="Disordered" evidence="2">
    <location>
        <begin position="635"/>
        <end position="662"/>
    </location>
</feature>
<feature type="domain" description="TPM" evidence="4">
    <location>
        <begin position="36"/>
        <end position="153"/>
    </location>
</feature>
<evidence type="ECO:0000256" key="2">
    <source>
        <dbReference type="SAM" id="MobiDB-lite"/>
    </source>
</evidence>
<dbReference type="Gene3D" id="3.10.310.50">
    <property type="match status" value="1"/>
</dbReference>
<evidence type="ECO:0000313" key="6">
    <source>
        <dbReference type="Proteomes" id="UP000257451"/>
    </source>
</evidence>
<keyword evidence="1" id="KW-0175">Coiled coil</keyword>
<protein>
    <recommendedName>
        <fullName evidence="4">TPM domain-containing protein</fullName>
    </recommendedName>
</protein>
<name>A0A3E2N0F1_MYCMR</name>
<dbReference type="Proteomes" id="UP000257451">
    <property type="component" value="Unassembled WGS sequence"/>
</dbReference>
<evidence type="ECO:0000259" key="4">
    <source>
        <dbReference type="Pfam" id="PF04536"/>
    </source>
</evidence>
<accession>A0A3E2N0F1</accession>
<evidence type="ECO:0000313" key="5">
    <source>
        <dbReference type="EMBL" id="RFZ45886.1"/>
    </source>
</evidence>
<dbReference type="EMBL" id="PEDF01000028">
    <property type="protein sequence ID" value="RFZ45886.1"/>
    <property type="molecule type" value="Genomic_DNA"/>
</dbReference>
<organism evidence="5 6">
    <name type="scientific">Mycobacterium marinum</name>
    <dbReference type="NCBI Taxonomy" id="1781"/>
    <lineage>
        <taxon>Bacteria</taxon>
        <taxon>Bacillati</taxon>
        <taxon>Actinomycetota</taxon>
        <taxon>Actinomycetes</taxon>
        <taxon>Mycobacteriales</taxon>
        <taxon>Mycobacteriaceae</taxon>
        <taxon>Mycobacterium</taxon>
        <taxon>Mycobacterium ulcerans group</taxon>
    </lineage>
</organism>
<evidence type="ECO:0000256" key="1">
    <source>
        <dbReference type="SAM" id="Coils"/>
    </source>
</evidence>
<sequence precursor="true">MRIPRLLGVILMIFTTGLLLAPPSGAQPPFRLASYVTDNADALTSSGRAKVTTAVNQLYTERHVRLWVVYVDDFSGQSATNWAQRTMQTSELGDYDAILAVATVARSYAFLVPSTVDGITSSQVESLRRNKIEPKLRDRDWAGAAVAAADGLNKSPRPSGGIPLLVVLSVLAVAVAIFWIVMRYRASRRRTNALAAARRVDPTDARALAAVPLDVLDELSRSMVVDVDNAVRTSSNELAVAIDEFGEQRTAPFSQAVSNAKAALSQAFSVRQQLDDSTPETPAQRRDLLTRVIVSAANADRELESQTEAFEKLRDLVINAPARLDLLTQRYIELTTRIAPTEQRLVELHDEFGATALSSISANVTSAHELLAFADSNISSARELSAKAVSGQQTGLVDAVRAAESALGQARSLLDAVDSAAGDIRHAVATMPSVQADIQAGIQHANEQLQKSPANKSAYAAELIAARDAAARAVDNARVTGAADPLSAFAQLTTADADLDRLLAAIAQEQANAEHLRRSLEQALFTAESRIRAVSDYIDTRRGSIGPEARTRLAEAGRRLDAAQSYRSTNPTEAIAQANAASTLAANAQSLANSDVQAAQRAYTRQGGSNTGAVLGGIIIGDLLSGGMRGGFGGWSPTSFGGSSGSSGDSSGGGFLGGGGRF</sequence>
<feature type="transmembrane region" description="Helical" evidence="3">
    <location>
        <begin position="162"/>
        <end position="182"/>
    </location>
</feature>
<dbReference type="RefSeq" id="WP_117431673.1">
    <property type="nucleotide sequence ID" value="NZ_BQLC01000026.1"/>
</dbReference>
<dbReference type="AlphaFoldDB" id="A0A3E2N0F1"/>
<gene>
    <name evidence="5" type="ORF">DAVIS_01072</name>
</gene>
<evidence type="ECO:0000256" key="3">
    <source>
        <dbReference type="SAM" id="Phobius"/>
    </source>
</evidence>
<keyword evidence="3" id="KW-0472">Membrane</keyword>
<proteinExistence type="predicted"/>
<keyword evidence="3" id="KW-1133">Transmembrane helix</keyword>
<feature type="compositionally biased region" description="Gly residues" evidence="2">
    <location>
        <begin position="642"/>
        <end position="662"/>
    </location>
</feature>
<dbReference type="InterPro" id="IPR007621">
    <property type="entry name" value="TPM_dom"/>
</dbReference>
<keyword evidence="3" id="KW-0812">Transmembrane</keyword>
<comment type="caution">
    <text evidence="5">The sequence shown here is derived from an EMBL/GenBank/DDBJ whole genome shotgun (WGS) entry which is preliminary data.</text>
</comment>